<dbReference type="Proteomes" id="UP000249390">
    <property type="component" value="Unassembled WGS sequence"/>
</dbReference>
<sequence length="63" mass="6639">MLSLILLMIPVLSPLVVGGLLELLSWRERVAACLLGDGLGIVLLGAFLGHGTTNSELVRTRGI</sequence>
<name>A0A328DXY6_9ASTE</name>
<evidence type="ECO:0000256" key="1">
    <source>
        <dbReference type="SAM" id="Phobius"/>
    </source>
</evidence>
<reference evidence="3 4" key="1">
    <citation type="submission" date="2018-06" db="EMBL/GenBank/DDBJ databases">
        <title>The Genome of Cuscuta australis (Dodder) Provides Insight into the Evolution of Plant Parasitism.</title>
        <authorList>
            <person name="Liu H."/>
        </authorList>
    </citation>
    <scope>NUCLEOTIDE SEQUENCE [LARGE SCALE GENOMIC DNA]</scope>
    <source>
        <strain evidence="4">cv. Yunnan</strain>
        <tissue evidence="3">Vines</tissue>
    </source>
</reference>
<feature type="transmembrane region" description="Helical" evidence="1">
    <location>
        <begin position="28"/>
        <end position="49"/>
    </location>
</feature>
<organism evidence="3 4">
    <name type="scientific">Cuscuta australis</name>
    <dbReference type="NCBI Taxonomy" id="267555"/>
    <lineage>
        <taxon>Eukaryota</taxon>
        <taxon>Viridiplantae</taxon>
        <taxon>Streptophyta</taxon>
        <taxon>Embryophyta</taxon>
        <taxon>Tracheophyta</taxon>
        <taxon>Spermatophyta</taxon>
        <taxon>Magnoliopsida</taxon>
        <taxon>eudicotyledons</taxon>
        <taxon>Gunneridae</taxon>
        <taxon>Pentapetalae</taxon>
        <taxon>asterids</taxon>
        <taxon>lamiids</taxon>
        <taxon>Solanales</taxon>
        <taxon>Convolvulaceae</taxon>
        <taxon>Cuscuteae</taxon>
        <taxon>Cuscuta</taxon>
        <taxon>Cuscuta subgen. Grammica</taxon>
        <taxon>Cuscuta sect. Cleistogrammica</taxon>
    </lineage>
</organism>
<dbReference type="EMBL" id="NQVE01000058">
    <property type="protein sequence ID" value="RAL50595.1"/>
    <property type="molecule type" value="Genomic_DNA"/>
</dbReference>
<evidence type="ECO:0000313" key="4">
    <source>
        <dbReference type="Proteomes" id="UP000249390"/>
    </source>
</evidence>
<keyword evidence="1" id="KW-0472">Membrane</keyword>
<feature type="signal peptide" evidence="2">
    <location>
        <begin position="1"/>
        <end position="18"/>
    </location>
</feature>
<accession>A0A328DXY6</accession>
<evidence type="ECO:0000313" key="3">
    <source>
        <dbReference type="EMBL" id="RAL50595.1"/>
    </source>
</evidence>
<dbReference type="AlphaFoldDB" id="A0A328DXY6"/>
<keyword evidence="2" id="KW-0732">Signal</keyword>
<comment type="caution">
    <text evidence="3">The sequence shown here is derived from an EMBL/GenBank/DDBJ whole genome shotgun (WGS) entry which is preliminary data.</text>
</comment>
<keyword evidence="1" id="KW-0812">Transmembrane</keyword>
<keyword evidence="1" id="KW-1133">Transmembrane helix</keyword>
<protein>
    <recommendedName>
        <fullName evidence="5">Cation/H+ exchanger domain-containing protein</fullName>
    </recommendedName>
</protein>
<gene>
    <name evidence="3" type="ORF">DM860_014537</name>
</gene>
<proteinExistence type="predicted"/>
<feature type="chain" id="PRO_5016296694" description="Cation/H+ exchanger domain-containing protein" evidence="2">
    <location>
        <begin position="19"/>
        <end position="63"/>
    </location>
</feature>
<evidence type="ECO:0000256" key="2">
    <source>
        <dbReference type="SAM" id="SignalP"/>
    </source>
</evidence>
<evidence type="ECO:0008006" key="5">
    <source>
        <dbReference type="Google" id="ProtNLM"/>
    </source>
</evidence>
<keyword evidence="4" id="KW-1185">Reference proteome</keyword>